<feature type="domain" description="PIN" evidence="8">
    <location>
        <begin position="19"/>
        <end position="118"/>
    </location>
</feature>
<dbReference type="PANTHER" id="PTHR33653:SF1">
    <property type="entry name" value="RIBONUCLEASE VAPC2"/>
    <property type="match status" value="1"/>
</dbReference>
<comment type="cofactor">
    <cofactor evidence="1">
        <name>Mg(2+)</name>
        <dbReference type="ChEBI" id="CHEBI:18420"/>
    </cofactor>
</comment>
<dbReference type="Gene3D" id="3.40.50.1010">
    <property type="entry name" value="5'-nuclease"/>
    <property type="match status" value="1"/>
</dbReference>
<dbReference type="GO" id="GO:0046872">
    <property type="term" value="F:metal ion binding"/>
    <property type="evidence" value="ECO:0007669"/>
    <property type="project" value="UniProtKB-KW"/>
</dbReference>
<keyword evidence="4" id="KW-0479">Metal-binding</keyword>
<dbReference type="InterPro" id="IPR002716">
    <property type="entry name" value="PIN_dom"/>
</dbReference>
<evidence type="ECO:0000256" key="6">
    <source>
        <dbReference type="ARBA" id="ARBA00022842"/>
    </source>
</evidence>
<evidence type="ECO:0000259" key="8">
    <source>
        <dbReference type="Pfam" id="PF01850"/>
    </source>
</evidence>
<comment type="similarity">
    <text evidence="7">Belongs to the PINc/VapC protein family.</text>
</comment>
<dbReference type="GO" id="GO:0016787">
    <property type="term" value="F:hydrolase activity"/>
    <property type="evidence" value="ECO:0007669"/>
    <property type="project" value="UniProtKB-KW"/>
</dbReference>
<dbReference type="InterPro" id="IPR029060">
    <property type="entry name" value="PIN-like_dom_sf"/>
</dbReference>
<organism evidence="9">
    <name type="scientific">Kribbella sp. HUAS MG21</name>
    <dbReference type="NCBI Taxonomy" id="3160966"/>
    <lineage>
        <taxon>Bacteria</taxon>
        <taxon>Bacillati</taxon>
        <taxon>Actinomycetota</taxon>
        <taxon>Actinomycetes</taxon>
        <taxon>Propionibacteriales</taxon>
        <taxon>Kribbellaceae</taxon>
        <taxon>Kribbella</taxon>
    </lineage>
</organism>
<dbReference type="GO" id="GO:0004518">
    <property type="term" value="F:nuclease activity"/>
    <property type="evidence" value="ECO:0007669"/>
    <property type="project" value="UniProtKB-KW"/>
</dbReference>
<evidence type="ECO:0000256" key="3">
    <source>
        <dbReference type="ARBA" id="ARBA00022722"/>
    </source>
</evidence>
<evidence type="ECO:0000256" key="1">
    <source>
        <dbReference type="ARBA" id="ARBA00001946"/>
    </source>
</evidence>
<evidence type="ECO:0000313" key="9">
    <source>
        <dbReference type="EMBL" id="XBV25712.1"/>
    </source>
</evidence>
<reference evidence="9" key="1">
    <citation type="submission" date="2024-06" db="EMBL/GenBank/DDBJ databases">
        <title>Kribbella sp. strain HUAS MG21 genome sequences.</title>
        <authorList>
            <person name="Mo P."/>
        </authorList>
    </citation>
    <scope>NUCLEOTIDE SEQUENCE</scope>
    <source>
        <strain evidence="9">HUAS MG21</strain>
    </source>
</reference>
<evidence type="ECO:0000256" key="2">
    <source>
        <dbReference type="ARBA" id="ARBA00022649"/>
    </source>
</evidence>
<dbReference type="AlphaFoldDB" id="A0AAU7TGF6"/>
<keyword evidence="5" id="KW-0378">Hydrolase</keyword>
<dbReference type="PANTHER" id="PTHR33653">
    <property type="entry name" value="RIBONUCLEASE VAPC2"/>
    <property type="match status" value="1"/>
</dbReference>
<dbReference type="Pfam" id="PF01850">
    <property type="entry name" value="PIN"/>
    <property type="match status" value="1"/>
</dbReference>
<evidence type="ECO:0000256" key="7">
    <source>
        <dbReference type="ARBA" id="ARBA00038093"/>
    </source>
</evidence>
<gene>
    <name evidence="9" type="ORF">ABN611_04665</name>
</gene>
<name>A0AAU7TGF6_9ACTN</name>
<dbReference type="EMBL" id="CP158165">
    <property type="protein sequence ID" value="XBV25712.1"/>
    <property type="molecule type" value="Genomic_DNA"/>
</dbReference>
<keyword evidence="6" id="KW-0460">Magnesium</keyword>
<sequence>MDTDVASLSIKNALPPMLLRELLGAQVGITFVTLGELSRWALLRDWGPSKVAGLEAWLSTRPTLPYNEAVARTWGEISAYATRRGRPRPQNDSWIAACCLTYDLPLATLNVKDFADFAEYEGLRIVGYEDH</sequence>
<evidence type="ECO:0000256" key="5">
    <source>
        <dbReference type="ARBA" id="ARBA00022801"/>
    </source>
</evidence>
<dbReference type="InterPro" id="IPR050556">
    <property type="entry name" value="Type_II_TA_system_RNase"/>
</dbReference>
<proteinExistence type="inferred from homology"/>
<keyword evidence="2" id="KW-1277">Toxin-antitoxin system</keyword>
<keyword evidence="3" id="KW-0540">Nuclease</keyword>
<evidence type="ECO:0000256" key="4">
    <source>
        <dbReference type="ARBA" id="ARBA00022723"/>
    </source>
</evidence>
<dbReference type="CDD" id="cd18749">
    <property type="entry name" value="PIN_VapC4-5_FitB-like"/>
    <property type="match status" value="1"/>
</dbReference>
<dbReference type="SUPFAM" id="SSF88723">
    <property type="entry name" value="PIN domain-like"/>
    <property type="match status" value="1"/>
</dbReference>
<dbReference type="RefSeq" id="WP_350278520.1">
    <property type="nucleotide sequence ID" value="NZ_CP158165.1"/>
</dbReference>
<accession>A0AAU7TGF6</accession>
<protein>
    <submittedName>
        <fullName evidence="9">Type II toxin-antitoxin system VapC family toxin</fullName>
    </submittedName>
</protein>